<evidence type="ECO:0000259" key="4">
    <source>
        <dbReference type="PROSITE" id="PS50949"/>
    </source>
</evidence>
<evidence type="ECO:0000313" key="5">
    <source>
        <dbReference type="EMBL" id="GAA2028425.1"/>
    </source>
</evidence>
<reference evidence="5 6" key="1">
    <citation type="journal article" date="2019" name="Int. J. Syst. Evol. Microbiol.">
        <title>The Global Catalogue of Microorganisms (GCM) 10K type strain sequencing project: providing services to taxonomists for standard genome sequencing and annotation.</title>
        <authorList>
            <consortium name="The Broad Institute Genomics Platform"/>
            <consortium name="The Broad Institute Genome Sequencing Center for Infectious Disease"/>
            <person name="Wu L."/>
            <person name="Ma J."/>
        </authorList>
    </citation>
    <scope>NUCLEOTIDE SEQUENCE [LARGE SCALE GENOMIC DNA]</scope>
    <source>
        <strain evidence="5 6">JCM 16014</strain>
    </source>
</reference>
<keyword evidence="1" id="KW-0805">Transcription regulation</keyword>
<dbReference type="InterPro" id="IPR000524">
    <property type="entry name" value="Tscrpt_reg_HTH_GntR"/>
</dbReference>
<evidence type="ECO:0000256" key="3">
    <source>
        <dbReference type="ARBA" id="ARBA00023163"/>
    </source>
</evidence>
<protein>
    <submittedName>
        <fullName evidence="5">Sporulation transcriptional regulator WhiH</fullName>
    </submittedName>
</protein>
<sequence>MTGTVAPVETLPAPAPSPVANTLAAAAAGSLPDSYLSLRAGTQARGLHGQLVQQLGRMIVAGELGADRPLVPEEIGRRFEVSRTVVRESLRVLEAKGMVTARPNVGTRIRPVPEWNLLDPDVIEWRAAGVAGLDQCRELAELRCAFEPLAAQLAAGRLGEAAGARLAELAAALKQAAANGDQAGYAKADGEFHALLVAECPNRMVEHLARVVSGAAESAGMRRRSCGPMTDAAAAGHQRLADEVVAGDGQAAAGVMRAMLAAQLEEQATAYGLPGQRGQ</sequence>
<proteinExistence type="predicted"/>
<evidence type="ECO:0000313" key="6">
    <source>
        <dbReference type="Proteomes" id="UP001500751"/>
    </source>
</evidence>
<dbReference type="Gene3D" id="1.10.10.10">
    <property type="entry name" value="Winged helix-like DNA-binding domain superfamily/Winged helix DNA-binding domain"/>
    <property type="match status" value="1"/>
</dbReference>
<evidence type="ECO:0000256" key="2">
    <source>
        <dbReference type="ARBA" id="ARBA00023125"/>
    </source>
</evidence>
<dbReference type="InterPro" id="IPR008920">
    <property type="entry name" value="TF_FadR/GntR_C"/>
</dbReference>
<dbReference type="InterPro" id="IPR036390">
    <property type="entry name" value="WH_DNA-bd_sf"/>
</dbReference>
<accession>A0ABN2U5I5</accession>
<dbReference type="Gene3D" id="1.20.120.530">
    <property type="entry name" value="GntR ligand-binding domain-like"/>
    <property type="match status" value="1"/>
</dbReference>
<dbReference type="CDD" id="cd07377">
    <property type="entry name" value="WHTH_GntR"/>
    <property type="match status" value="1"/>
</dbReference>
<dbReference type="InterPro" id="IPR036388">
    <property type="entry name" value="WH-like_DNA-bd_sf"/>
</dbReference>
<dbReference type="Proteomes" id="UP001500751">
    <property type="component" value="Unassembled WGS sequence"/>
</dbReference>
<dbReference type="PANTHER" id="PTHR43537:SF44">
    <property type="entry name" value="GNTR FAMILY REGULATORY PROTEIN"/>
    <property type="match status" value="1"/>
</dbReference>
<evidence type="ECO:0000256" key="1">
    <source>
        <dbReference type="ARBA" id="ARBA00023015"/>
    </source>
</evidence>
<feature type="domain" description="HTH gntR-type" evidence="4">
    <location>
        <begin position="45"/>
        <end position="112"/>
    </location>
</feature>
<gene>
    <name evidence="5" type="primary">whiH</name>
    <name evidence="5" type="ORF">GCM10009839_29440</name>
</gene>
<dbReference type="Pfam" id="PF00392">
    <property type="entry name" value="GntR"/>
    <property type="match status" value="1"/>
</dbReference>
<dbReference type="SMART" id="SM00895">
    <property type="entry name" value="FCD"/>
    <property type="match status" value="1"/>
</dbReference>
<dbReference type="SUPFAM" id="SSF46785">
    <property type="entry name" value="Winged helix' DNA-binding domain"/>
    <property type="match status" value="1"/>
</dbReference>
<keyword evidence="2" id="KW-0238">DNA-binding</keyword>
<dbReference type="Pfam" id="PF07729">
    <property type="entry name" value="FCD"/>
    <property type="match status" value="1"/>
</dbReference>
<dbReference type="InterPro" id="IPR011711">
    <property type="entry name" value="GntR_C"/>
</dbReference>
<comment type="caution">
    <text evidence="5">The sequence shown here is derived from an EMBL/GenBank/DDBJ whole genome shotgun (WGS) entry which is preliminary data.</text>
</comment>
<keyword evidence="6" id="KW-1185">Reference proteome</keyword>
<dbReference type="PANTHER" id="PTHR43537">
    <property type="entry name" value="TRANSCRIPTIONAL REGULATOR, GNTR FAMILY"/>
    <property type="match status" value="1"/>
</dbReference>
<keyword evidence="3" id="KW-0804">Transcription</keyword>
<dbReference type="SMART" id="SM00345">
    <property type="entry name" value="HTH_GNTR"/>
    <property type="match status" value="1"/>
</dbReference>
<dbReference type="EMBL" id="BAAAQN010000014">
    <property type="protein sequence ID" value="GAA2028425.1"/>
    <property type="molecule type" value="Genomic_DNA"/>
</dbReference>
<name>A0ABN2U5I5_9ACTN</name>
<organism evidence="5 6">
    <name type="scientific">Catenulispora yoronensis</name>
    <dbReference type="NCBI Taxonomy" id="450799"/>
    <lineage>
        <taxon>Bacteria</taxon>
        <taxon>Bacillati</taxon>
        <taxon>Actinomycetota</taxon>
        <taxon>Actinomycetes</taxon>
        <taxon>Catenulisporales</taxon>
        <taxon>Catenulisporaceae</taxon>
        <taxon>Catenulispora</taxon>
    </lineage>
</organism>
<dbReference type="PROSITE" id="PS50949">
    <property type="entry name" value="HTH_GNTR"/>
    <property type="match status" value="1"/>
</dbReference>
<dbReference type="SUPFAM" id="SSF48008">
    <property type="entry name" value="GntR ligand-binding domain-like"/>
    <property type="match status" value="1"/>
</dbReference>